<dbReference type="AlphaFoldDB" id="A0AAV4J048"/>
<organism evidence="8 9">
    <name type="scientific">Elysia marginata</name>
    <dbReference type="NCBI Taxonomy" id="1093978"/>
    <lineage>
        <taxon>Eukaryota</taxon>
        <taxon>Metazoa</taxon>
        <taxon>Spiralia</taxon>
        <taxon>Lophotrochozoa</taxon>
        <taxon>Mollusca</taxon>
        <taxon>Gastropoda</taxon>
        <taxon>Heterobranchia</taxon>
        <taxon>Euthyneura</taxon>
        <taxon>Panpulmonata</taxon>
        <taxon>Sacoglossa</taxon>
        <taxon>Placobranchoidea</taxon>
        <taxon>Plakobranchidae</taxon>
        <taxon>Elysia</taxon>
    </lineage>
</organism>
<feature type="transmembrane region" description="Helical" evidence="7">
    <location>
        <begin position="90"/>
        <end position="114"/>
    </location>
</feature>
<sequence length="211" mass="22462">MQRAIDEMKNLKANVLRSINTIKPKEKGRDILKIATKFDKFRWYGGLGLAGLALLADLLLLVAVSFGICGGSSNVDPGERSKVSNSGGNLLLAGSVFAFLAAWLLVVVTVPAFLVGAPSDALACAPIRGPTILDKLINQQDIFTTGYEGNGTWLGNQFFPGSGADLGLAKLLRVCSEGGTVYSAFQADFLDMDEMTSFSKVRTIGIAEQIK</sequence>
<dbReference type="PANTHER" id="PTHR22730">
    <property type="entry name" value="PROMININ PROM PROTEIN"/>
    <property type="match status" value="1"/>
</dbReference>
<evidence type="ECO:0000256" key="4">
    <source>
        <dbReference type="ARBA" id="ARBA00022989"/>
    </source>
</evidence>
<dbReference type="GO" id="GO:0005929">
    <property type="term" value="C:cilium"/>
    <property type="evidence" value="ECO:0007669"/>
    <property type="project" value="TreeGrafter"/>
</dbReference>
<evidence type="ECO:0000256" key="7">
    <source>
        <dbReference type="SAM" id="Phobius"/>
    </source>
</evidence>
<evidence type="ECO:0000256" key="5">
    <source>
        <dbReference type="ARBA" id="ARBA00023136"/>
    </source>
</evidence>
<evidence type="ECO:0000256" key="1">
    <source>
        <dbReference type="ARBA" id="ARBA00004141"/>
    </source>
</evidence>
<dbReference type="GO" id="GO:0016324">
    <property type="term" value="C:apical plasma membrane"/>
    <property type="evidence" value="ECO:0007669"/>
    <property type="project" value="TreeGrafter"/>
</dbReference>
<reference evidence="8 9" key="1">
    <citation type="journal article" date="2021" name="Elife">
        <title>Chloroplast acquisition without the gene transfer in kleptoplastic sea slugs, Plakobranchus ocellatus.</title>
        <authorList>
            <person name="Maeda T."/>
            <person name="Takahashi S."/>
            <person name="Yoshida T."/>
            <person name="Shimamura S."/>
            <person name="Takaki Y."/>
            <person name="Nagai Y."/>
            <person name="Toyoda A."/>
            <person name="Suzuki Y."/>
            <person name="Arimoto A."/>
            <person name="Ishii H."/>
            <person name="Satoh N."/>
            <person name="Nishiyama T."/>
            <person name="Hasebe M."/>
            <person name="Maruyama T."/>
            <person name="Minagawa J."/>
            <person name="Obokata J."/>
            <person name="Shigenobu S."/>
        </authorList>
    </citation>
    <scope>NUCLEOTIDE SEQUENCE [LARGE SCALE GENOMIC DNA]</scope>
</reference>
<comment type="similarity">
    <text evidence="2">Belongs to the prominin family.</text>
</comment>
<evidence type="ECO:0000256" key="2">
    <source>
        <dbReference type="ARBA" id="ARBA00006058"/>
    </source>
</evidence>
<dbReference type="Pfam" id="PF05478">
    <property type="entry name" value="Prominin"/>
    <property type="match status" value="1"/>
</dbReference>
<dbReference type="GO" id="GO:0005902">
    <property type="term" value="C:microvillus"/>
    <property type="evidence" value="ECO:0007669"/>
    <property type="project" value="TreeGrafter"/>
</dbReference>
<evidence type="ECO:0000313" key="8">
    <source>
        <dbReference type="EMBL" id="GFS15245.1"/>
    </source>
</evidence>
<comment type="subcellular location">
    <subcellularLocation>
        <location evidence="1">Membrane</location>
        <topology evidence="1">Multi-pass membrane protein</topology>
    </subcellularLocation>
</comment>
<evidence type="ECO:0000256" key="6">
    <source>
        <dbReference type="ARBA" id="ARBA00023180"/>
    </source>
</evidence>
<dbReference type="Proteomes" id="UP000762676">
    <property type="component" value="Unassembled WGS sequence"/>
</dbReference>
<keyword evidence="3 7" id="KW-0812">Transmembrane</keyword>
<keyword evidence="9" id="KW-1185">Reference proteome</keyword>
<proteinExistence type="inferred from homology"/>
<dbReference type="GO" id="GO:0015485">
    <property type="term" value="F:cholesterol binding"/>
    <property type="evidence" value="ECO:0007669"/>
    <property type="project" value="TreeGrafter"/>
</dbReference>
<comment type="caution">
    <text evidence="8">The sequence shown here is derived from an EMBL/GenBank/DDBJ whole genome shotgun (WGS) entry which is preliminary data.</text>
</comment>
<dbReference type="PANTHER" id="PTHR22730:SF1">
    <property type="entry name" value="PROMININ-LIKE PROTEIN"/>
    <property type="match status" value="1"/>
</dbReference>
<dbReference type="EMBL" id="BMAT01002835">
    <property type="protein sequence ID" value="GFS15245.1"/>
    <property type="molecule type" value="Genomic_DNA"/>
</dbReference>
<dbReference type="InterPro" id="IPR008795">
    <property type="entry name" value="Prominin"/>
</dbReference>
<evidence type="ECO:0000313" key="9">
    <source>
        <dbReference type="Proteomes" id="UP000762676"/>
    </source>
</evidence>
<keyword evidence="6" id="KW-0325">Glycoprotein</keyword>
<evidence type="ECO:0000256" key="3">
    <source>
        <dbReference type="ARBA" id="ARBA00022692"/>
    </source>
</evidence>
<dbReference type="GO" id="GO:0009986">
    <property type="term" value="C:cell surface"/>
    <property type="evidence" value="ECO:0007669"/>
    <property type="project" value="TreeGrafter"/>
</dbReference>
<keyword evidence="5 7" id="KW-0472">Membrane</keyword>
<keyword evidence="4 7" id="KW-1133">Transmembrane helix</keyword>
<accession>A0AAV4J048</accession>
<dbReference type="GO" id="GO:0071914">
    <property type="term" value="C:prominosome"/>
    <property type="evidence" value="ECO:0007669"/>
    <property type="project" value="TreeGrafter"/>
</dbReference>
<feature type="transmembrane region" description="Helical" evidence="7">
    <location>
        <begin position="43"/>
        <end position="69"/>
    </location>
</feature>
<name>A0AAV4J048_9GAST</name>
<gene>
    <name evidence="8" type="ORF">ElyMa_001444300</name>
</gene>
<protein>
    <submittedName>
        <fullName evidence="8">Prominin-1-A</fullName>
    </submittedName>
</protein>